<evidence type="ECO:0000256" key="1">
    <source>
        <dbReference type="SAM" id="Phobius"/>
    </source>
</evidence>
<comment type="caution">
    <text evidence="2">The sequence shown here is derived from an EMBL/GenBank/DDBJ whole genome shotgun (WGS) entry which is preliminary data.</text>
</comment>
<name>A0A834TMT5_9FABA</name>
<keyword evidence="3" id="KW-1185">Reference proteome</keyword>
<dbReference type="AlphaFoldDB" id="A0A834TMT5"/>
<evidence type="ECO:0000313" key="2">
    <source>
        <dbReference type="EMBL" id="KAF7825328.1"/>
    </source>
</evidence>
<feature type="transmembrane region" description="Helical" evidence="1">
    <location>
        <begin position="45"/>
        <end position="66"/>
    </location>
</feature>
<dbReference type="EMBL" id="JAAIUW010000006">
    <property type="protein sequence ID" value="KAF7825328.1"/>
    <property type="molecule type" value="Genomic_DNA"/>
</dbReference>
<reference evidence="2" key="1">
    <citation type="submission" date="2020-09" db="EMBL/GenBank/DDBJ databases">
        <title>Genome-Enabled Discovery of Anthraquinone Biosynthesis in Senna tora.</title>
        <authorList>
            <person name="Kang S.-H."/>
            <person name="Pandey R.P."/>
            <person name="Lee C.-M."/>
            <person name="Sim J.-S."/>
            <person name="Jeong J.-T."/>
            <person name="Choi B.-S."/>
            <person name="Jung M."/>
            <person name="Ginzburg D."/>
            <person name="Zhao K."/>
            <person name="Won S.Y."/>
            <person name="Oh T.-J."/>
            <person name="Yu Y."/>
            <person name="Kim N.-H."/>
            <person name="Lee O.R."/>
            <person name="Lee T.-H."/>
            <person name="Bashyal P."/>
            <person name="Kim T.-S."/>
            <person name="Lee W.-H."/>
            <person name="Kawkins C."/>
            <person name="Kim C.-K."/>
            <person name="Kim J.S."/>
            <person name="Ahn B.O."/>
            <person name="Rhee S.Y."/>
            <person name="Sohng J.K."/>
        </authorList>
    </citation>
    <scope>NUCLEOTIDE SEQUENCE</scope>
    <source>
        <tissue evidence="2">Leaf</tissue>
    </source>
</reference>
<keyword evidence="1" id="KW-0472">Membrane</keyword>
<dbReference type="Proteomes" id="UP000634136">
    <property type="component" value="Unassembled WGS sequence"/>
</dbReference>
<keyword evidence="1" id="KW-0812">Transmembrane</keyword>
<feature type="transmembrane region" description="Helical" evidence="1">
    <location>
        <begin position="200"/>
        <end position="224"/>
    </location>
</feature>
<protein>
    <submittedName>
        <fullName evidence="2">Uncharacterized protein</fullName>
    </submittedName>
</protein>
<accession>A0A834TMT5</accession>
<gene>
    <name evidence="2" type="ORF">G2W53_016492</name>
</gene>
<proteinExistence type="predicted"/>
<evidence type="ECO:0000313" key="3">
    <source>
        <dbReference type="Proteomes" id="UP000634136"/>
    </source>
</evidence>
<keyword evidence="1" id="KW-1133">Transmembrane helix</keyword>
<sequence length="281" mass="32452">MDRQFKCRRFKSPYKRDWFNKHHGPESEKVKEKPPKPRGLPIRRLFHLLNFLPLLLSPLLRMWRWFLWRLLQTSLRQRTRLQEDNAPVNTELMSERSCLDIETDMAKSREFYDRPNEGRFNSGDESPTQEALVSAWADEVKVGIAGVTPDTVVGMVLDDEEARVPGDAKPLEGEREELAAIALQCLWREFELWRRAPSRFLTSALLLIIAATGAICSLAMFTGLHHFVVKERRSAMADNASFTMGTKGLRPIRRSKLSWQRISKRPWRSKGFSDGTGISNQ</sequence>
<organism evidence="2 3">
    <name type="scientific">Senna tora</name>
    <dbReference type="NCBI Taxonomy" id="362788"/>
    <lineage>
        <taxon>Eukaryota</taxon>
        <taxon>Viridiplantae</taxon>
        <taxon>Streptophyta</taxon>
        <taxon>Embryophyta</taxon>
        <taxon>Tracheophyta</taxon>
        <taxon>Spermatophyta</taxon>
        <taxon>Magnoliopsida</taxon>
        <taxon>eudicotyledons</taxon>
        <taxon>Gunneridae</taxon>
        <taxon>Pentapetalae</taxon>
        <taxon>rosids</taxon>
        <taxon>fabids</taxon>
        <taxon>Fabales</taxon>
        <taxon>Fabaceae</taxon>
        <taxon>Caesalpinioideae</taxon>
        <taxon>Cassia clade</taxon>
        <taxon>Senna</taxon>
    </lineage>
</organism>